<dbReference type="CDD" id="cd00637">
    <property type="entry name" value="7tm_classA_rhodopsin-like"/>
    <property type="match status" value="1"/>
</dbReference>
<dbReference type="AlphaFoldDB" id="A0A9Y6JG70"/>
<dbReference type="PANTHER" id="PTHR26451:SF905">
    <property type="entry name" value="OLFACTORY RECEPTOR 2G3-LIKE"/>
    <property type="match status" value="1"/>
</dbReference>
<proteinExistence type="inferred from homology"/>
<dbReference type="GO" id="GO:0005549">
    <property type="term" value="F:odorant binding"/>
    <property type="evidence" value="ECO:0007669"/>
    <property type="project" value="TreeGrafter"/>
</dbReference>
<dbReference type="Proteomes" id="UP000695023">
    <property type="component" value="Unplaced"/>
</dbReference>
<evidence type="ECO:0000256" key="4">
    <source>
        <dbReference type="ARBA" id="ARBA00023136"/>
    </source>
</evidence>
<reference evidence="9" key="1">
    <citation type="submission" date="2025-08" db="UniProtKB">
        <authorList>
            <consortium name="RefSeq"/>
        </authorList>
    </citation>
    <scope>IDENTIFICATION</scope>
</reference>
<dbReference type="PROSITE" id="PS00237">
    <property type="entry name" value="G_PROTEIN_RECEP_F1_1"/>
    <property type="match status" value="1"/>
</dbReference>
<dbReference type="SUPFAM" id="SSF81321">
    <property type="entry name" value="Family A G protein-coupled receptor-like"/>
    <property type="match status" value="1"/>
</dbReference>
<dbReference type="GeneID" id="106456374"/>
<keyword evidence="5" id="KW-0807">Transducer</keyword>
<evidence type="ECO:0000256" key="3">
    <source>
        <dbReference type="ARBA" id="ARBA00022989"/>
    </source>
</evidence>
<dbReference type="InterPro" id="IPR052921">
    <property type="entry name" value="GPCR1_Superfamily_Member"/>
</dbReference>
<feature type="transmembrane region" description="Helical" evidence="6">
    <location>
        <begin position="324"/>
        <end position="346"/>
    </location>
</feature>
<keyword evidence="4 6" id="KW-0472">Membrane</keyword>
<protein>
    <submittedName>
        <fullName evidence="9">Olfactory receptor 13C5</fullName>
    </submittedName>
</protein>
<comment type="subcellular location">
    <subcellularLocation>
        <location evidence="1">Membrane</location>
    </subcellularLocation>
</comment>
<evidence type="ECO:0000256" key="2">
    <source>
        <dbReference type="ARBA" id="ARBA00022692"/>
    </source>
</evidence>
<dbReference type="RefSeq" id="XP_013769177.1">
    <property type="nucleotide sequence ID" value="XM_013913723.1"/>
</dbReference>
<keyword evidence="8" id="KW-1185">Reference proteome</keyword>
<evidence type="ECO:0000256" key="6">
    <source>
        <dbReference type="SAM" id="Phobius"/>
    </source>
</evidence>
<dbReference type="PROSITE" id="PS50262">
    <property type="entry name" value="G_PROTEIN_RECEP_F1_2"/>
    <property type="match status" value="1"/>
</dbReference>
<feature type="transmembrane region" description="Helical" evidence="6">
    <location>
        <begin position="270"/>
        <end position="289"/>
    </location>
</feature>
<gene>
    <name evidence="9" type="primary">LOC106456374</name>
</gene>
<dbReference type="InterPro" id="IPR017452">
    <property type="entry name" value="GPCR_Rhodpsn_7TM"/>
</dbReference>
<dbReference type="GO" id="GO:0004930">
    <property type="term" value="F:G protein-coupled receptor activity"/>
    <property type="evidence" value="ECO:0007669"/>
    <property type="project" value="UniProtKB-KW"/>
</dbReference>
<feature type="domain" description="G-protein coupled receptors family 1 profile" evidence="7">
    <location>
        <begin position="67"/>
        <end position="343"/>
    </location>
</feature>
<dbReference type="GO" id="GO:0004984">
    <property type="term" value="F:olfactory receptor activity"/>
    <property type="evidence" value="ECO:0007669"/>
    <property type="project" value="TreeGrafter"/>
</dbReference>
<evidence type="ECO:0000256" key="5">
    <source>
        <dbReference type="RuleBase" id="RU000688"/>
    </source>
</evidence>
<accession>A0A9Y6JG70</accession>
<keyword evidence="2 5" id="KW-0812">Transmembrane</keyword>
<organism evidence="8 9">
    <name type="scientific">Pundamilia nyererei</name>
    <dbReference type="NCBI Taxonomy" id="303518"/>
    <lineage>
        <taxon>Eukaryota</taxon>
        <taxon>Metazoa</taxon>
        <taxon>Chordata</taxon>
        <taxon>Craniata</taxon>
        <taxon>Vertebrata</taxon>
        <taxon>Euteleostomi</taxon>
        <taxon>Actinopterygii</taxon>
        <taxon>Neopterygii</taxon>
        <taxon>Teleostei</taxon>
        <taxon>Neoteleostei</taxon>
        <taxon>Acanthomorphata</taxon>
        <taxon>Ovalentaria</taxon>
        <taxon>Cichlomorphae</taxon>
        <taxon>Cichliformes</taxon>
        <taxon>Cichlidae</taxon>
        <taxon>African cichlids</taxon>
        <taxon>Pseudocrenilabrinae</taxon>
        <taxon>Haplochromini</taxon>
        <taxon>Pundamilia</taxon>
    </lineage>
</organism>
<evidence type="ECO:0000313" key="8">
    <source>
        <dbReference type="Proteomes" id="UP000695023"/>
    </source>
</evidence>
<dbReference type="Gene3D" id="1.20.1070.10">
    <property type="entry name" value="Rhodopsin 7-helix transmembrane proteins"/>
    <property type="match status" value="1"/>
</dbReference>
<feature type="transmembrane region" description="Helical" evidence="6">
    <location>
        <begin position="49"/>
        <end position="73"/>
    </location>
</feature>
<keyword evidence="5" id="KW-0297">G-protein coupled receptor</keyword>
<keyword evidence="3 6" id="KW-1133">Transmembrane helix</keyword>
<evidence type="ECO:0000259" key="7">
    <source>
        <dbReference type="PROSITE" id="PS50262"/>
    </source>
</evidence>
<evidence type="ECO:0000256" key="1">
    <source>
        <dbReference type="ARBA" id="ARBA00004370"/>
    </source>
</evidence>
<comment type="similarity">
    <text evidence="5">Belongs to the G-protein coupled receptor 1 family.</text>
</comment>
<dbReference type="PRINTS" id="PR00237">
    <property type="entry name" value="GPCRRHODOPSN"/>
</dbReference>
<sequence>MTAVLETEAHNLTEERDSFSQENQTNPHAAGQLNNANCLFLSIVPEGQAVSVLICFFVLLTALSCFVNALTLFGLGQSEEFSWQPRFILLKNLIFSDLVQTATFGPAVVHSLIQRRTMAFNGWCYVQYFLGGVSVFCSLVTITCMALERYIYVCHAIRYLPIFTKIRLRGVLGGIWLYSVFIGVSEIVLLHTGRGEDDETVTTGLMCEPDVVEQHLGFPRASAVFRKTVGSLTLLLCLLIHAFSFFRMYQVARNAVIPFNAINVTARNTVLFYCGMLFLQLLPLLLKVASDALWEFRAPVAMMVQSSQSPGLCKVKTTPTATALHISLLVMLIVPPCINPLVYGLWSVEMRQALTSRLRSWTERRANERAAERIRLEHVARRNGAQAG</sequence>
<feature type="transmembrane region" description="Helical" evidence="6">
    <location>
        <begin position="125"/>
        <end position="147"/>
    </location>
</feature>
<keyword evidence="5 9" id="KW-0675">Receptor</keyword>
<dbReference type="Pfam" id="PF00001">
    <property type="entry name" value="7tm_1"/>
    <property type="match status" value="1"/>
</dbReference>
<feature type="transmembrane region" description="Helical" evidence="6">
    <location>
        <begin position="168"/>
        <end position="190"/>
    </location>
</feature>
<feature type="transmembrane region" description="Helical" evidence="6">
    <location>
        <begin position="229"/>
        <end position="249"/>
    </location>
</feature>
<name>A0A9Y6JG70_9CICH</name>
<dbReference type="GO" id="GO:0016020">
    <property type="term" value="C:membrane"/>
    <property type="evidence" value="ECO:0007669"/>
    <property type="project" value="UniProtKB-SubCell"/>
</dbReference>
<dbReference type="PANTHER" id="PTHR26451">
    <property type="entry name" value="G_PROTEIN_RECEP_F1_2 DOMAIN-CONTAINING PROTEIN"/>
    <property type="match status" value="1"/>
</dbReference>
<evidence type="ECO:0000313" key="9">
    <source>
        <dbReference type="RefSeq" id="XP_013769177.1"/>
    </source>
</evidence>
<dbReference type="InterPro" id="IPR000276">
    <property type="entry name" value="GPCR_Rhodpsn"/>
</dbReference>